<dbReference type="InterPro" id="IPR017474">
    <property type="entry name" value="PEF_CTERM_C"/>
</dbReference>
<dbReference type="RefSeq" id="WP_091936498.1">
    <property type="nucleotide sequence ID" value="NZ_FOUJ01000004.1"/>
</dbReference>
<feature type="domain" description="Periplasmic copper-binding protein NosD beta helix" evidence="2">
    <location>
        <begin position="488"/>
        <end position="598"/>
    </location>
</feature>
<dbReference type="SMART" id="SM00710">
    <property type="entry name" value="PbH1"/>
    <property type="match status" value="6"/>
</dbReference>
<dbReference type="OrthoDB" id="125779at2157"/>
<keyword evidence="5" id="KW-1185">Reference proteome</keyword>
<evidence type="ECO:0000313" key="5">
    <source>
        <dbReference type="Proteomes" id="UP000198535"/>
    </source>
</evidence>
<dbReference type="InterPro" id="IPR006626">
    <property type="entry name" value="PbH1"/>
</dbReference>
<dbReference type="GO" id="GO:0052689">
    <property type="term" value="F:carboxylic ester hydrolase activity"/>
    <property type="evidence" value="ECO:0007669"/>
    <property type="project" value="TreeGrafter"/>
</dbReference>
<keyword evidence="1" id="KW-1133">Transmembrane helix</keyword>
<evidence type="ECO:0000259" key="3">
    <source>
        <dbReference type="Pfam" id="PF26596"/>
    </source>
</evidence>
<dbReference type="Proteomes" id="UP000198535">
    <property type="component" value="Unassembled WGS sequence"/>
</dbReference>
<dbReference type="PANTHER" id="PTHR31321:SF57">
    <property type="entry name" value="PECTINESTERASE 53-RELATED"/>
    <property type="match status" value="1"/>
</dbReference>
<protein>
    <submittedName>
        <fullName evidence="4">PEF-CTERM protein sorting domain-containing protein</fullName>
    </submittedName>
</protein>
<keyword evidence="1" id="KW-0812">Transmembrane</keyword>
<dbReference type="InterPro" id="IPR012334">
    <property type="entry name" value="Pectin_lyas_fold"/>
</dbReference>
<dbReference type="Pfam" id="PF26596">
    <property type="entry name" value="PEF-CTERM_ARCH"/>
    <property type="match status" value="1"/>
</dbReference>
<feature type="domain" description="PEF-CTERM protein sorting" evidence="3">
    <location>
        <begin position="648"/>
        <end position="671"/>
    </location>
</feature>
<keyword evidence="1" id="KW-0472">Membrane</keyword>
<accession>A0A1I4SSU8</accession>
<dbReference type="InterPro" id="IPR011050">
    <property type="entry name" value="Pectin_lyase_fold/virulence"/>
</dbReference>
<dbReference type="EMBL" id="FOUJ01000004">
    <property type="protein sequence ID" value="SFM67534.1"/>
    <property type="molecule type" value="Genomic_DNA"/>
</dbReference>
<proteinExistence type="predicted"/>
<evidence type="ECO:0000313" key="4">
    <source>
        <dbReference type="EMBL" id="SFM67534.1"/>
    </source>
</evidence>
<feature type="transmembrane region" description="Helical" evidence="1">
    <location>
        <begin position="651"/>
        <end position="668"/>
    </location>
</feature>
<dbReference type="InterPro" id="IPR007742">
    <property type="entry name" value="NosD_dom"/>
</dbReference>
<organism evidence="4 5">
    <name type="scientific">Methanolobus profundi</name>
    <dbReference type="NCBI Taxonomy" id="487685"/>
    <lineage>
        <taxon>Archaea</taxon>
        <taxon>Methanobacteriati</taxon>
        <taxon>Methanobacteriota</taxon>
        <taxon>Stenosarchaea group</taxon>
        <taxon>Methanomicrobia</taxon>
        <taxon>Methanosarcinales</taxon>
        <taxon>Methanosarcinaceae</taxon>
        <taxon>Methanolobus</taxon>
    </lineage>
</organism>
<dbReference type="AlphaFoldDB" id="A0A1I4SSU8"/>
<feature type="domain" description="Periplasmic copper-binding protein NosD beta helix" evidence="2">
    <location>
        <begin position="120"/>
        <end position="280"/>
    </location>
</feature>
<dbReference type="SUPFAM" id="SSF51126">
    <property type="entry name" value="Pectin lyase-like"/>
    <property type="match status" value="2"/>
</dbReference>
<evidence type="ECO:0000256" key="1">
    <source>
        <dbReference type="SAM" id="Phobius"/>
    </source>
</evidence>
<reference evidence="5" key="1">
    <citation type="submission" date="2016-10" db="EMBL/GenBank/DDBJ databases">
        <authorList>
            <person name="Varghese N."/>
            <person name="Submissions S."/>
        </authorList>
    </citation>
    <scope>NUCLEOTIDE SEQUENCE [LARGE SCALE GENOMIC DNA]</scope>
    <source>
        <strain evidence="5">Mob M</strain>
    </source>
</reference>
<gene>
    <name evidence="4" type="ORF">SAMN04488696_1996</name>
</gene>
<sequence length="671" mass="73449">MIKLMLIVAVAILFTGTASAAVTYTVDDDGGQDFTTIGEAVTSADWGDRIIVYPGIYSENDFDIYKIYSIVSYSGDPSDTIIEYNGSYGRFSVDGSLLGGESILLSGFTINNYKIIPNMCEIKNNILISSEINGGFENYASSVKIYDNVFEGKGVSLYRASPSATEIVGNHFYNCSIALNSKDCSQMNVENNEFSHNNVAIRINYAGINLVSNKIYDNDIGIAGGNSVENVIYNNYFNNTINTEGLAILTPHTFSVPVSSGPNIIGGPSIGGNYWAKPDGTGFSQTHSDTNSDGFCDEQFEIYGLGIYSEILVGIDYYPLADWIPANSSQKAIYTVDDDGGKDFLTIKEAVDAIPIDSLGVNEIIVYPGTYTENIEVYHDKVTIRSYSGNPEDTVINGDGGTVFDVYTRPGYKRTVFVLDGFTVTGAGCGVSAEKEQAYYSIYNNVFDDNEHGILMREQIEVDIHDNVFQNNDIGMKIKRCTIYDYEIRNNTLTENDIGIESNDNSVTISNNRLYTNNQAIVLMTSGSKLINNKIYDNNLGIYVAVTGRVPIINNYLNNTINTEGIYYNTILNGTISTGPNIVGGPSIGGNYWAKPDGTGFSQTHPDNDGDGFCDEEYEIYNEYGSSIIGVDHYPLAKEQSCLSNAEVPEFPTIALPLIAIVGLALFFKRR</sequence>
<dbReference type="STRING" id="487685.SAMN04488696_1996"/>
<dbReference type="Gene3D" id="2.160.20.10">
    <property type="entry name" value="Single-stranded right-handed beta-helix, Pectin lyase-like"/>
    <property type="match status" value="2"/>
</dbReference>
<evidence type="ECO:0000259" key="2">
    <source>
        <dbReference type="Pfam" id="PF05048"/>
    </source>
</evidence>
<dbReference type="PANTHER" id="PTHR31321">
    <property type="entry name" value="ACYL-COA THIOESTER HYDROLASE YBHC-RELATED"/>
    <property type="match status" value="1"/>
</dbReference>
<dbReference type="NCBIfam" id="TIGR03024">
    <property type="entry name" value="arch_PEF_CTERM"/>
    <property type="match status" value="1"/>
</dbReference>
<name>A0A1I4SSU8_9EURY</name>
<dbReference type="Pfam" id="PF05048">
    <property type="entry name" value="NosD"/>
    <property type="match status" value="2"/>
</dbReference>